<dbReference type="GO" id="GO:0071973">
    <property type="term" value="P:bacterial-type flagellum-dependent cell motility"/>
    <property type="evidence" value="ECO:0007669"/>
    <property type="project" value="InterPro"/>
</dbReference>
<name>A0A6N8FP48_9BACI</name>
<comment type="similarity">
    <text evidence="3 10">Belongs to the FliL family.</text>
</comment>
<comment type="subcellular location">
    <subcellularLocation>
        <location evidence="2">Cell membrane</location>
        <topology evidence="2">Single-pass membrane protein</topology>
    </subcellularLocation>
</comment>
<dbReference type="GO" id="GO:0005886">
    <property type="term" value="C:plasma membrane"/>
    <property type="evidence" value="ECO:0007669"/>
    <property type="project" value="UniProtKB-SubCell"/>
</dbReference>
<proteinExistence type="inferred from homology"/>
<keyword evidence="5 10" id="KW-0145">Chemotaxis</keyword>
<keyword evidence="11" id="KW-0969">Cilium</keyword>
<keyword evidence="11" id="KW-0966">Cell projection</keyword>
<evidence type="ECO:0000313" key="11">
    <source>
        <dbReference type="EMBL" id="MUK89907.1"/>
    </source>
</evidence>
<keyword evidence="9 10" id="KW-0472">Membrane</keyword>
<evidence type="ECO:0000256" key="8">
    <source>
        <dbReference type="ARBA" id="ARBA00022989"/>
    </source>
</evidence>
<accession>A0A6N8FP48</accession>
<keyword evidence="12" id="KW-1185">Reference proteome</keyword>
<dbReference type="EMBL" id="WOCA01000015">
    <property type="protein sequence ID" value="MUK89907.1"/>
    <property type="molecule type" value="Genomic_DNA"/>
</dbReference>
<keyword evidence="6 10" id="KW-0812">Transmembrane</keyword>
<organism evidence="11 12">
    <name type="scientific">Ornithinibacillus caprae</name>
    <dbReference type="NCBI Taxonomy" id="2678566"/>
    <lineage>
        <taxon>Bacteria</taxon>
        <taxon>Bacillati</taxon>
        <taxon>Bacillota</taxon>
        <taxon>Bacilli</taxon>
        <taxon>Bacillales</taxon>
        <taxon>Bacillaceae</taxon>
        <taxon>Ornithinibacillus</taxon>
    </lineage>
</organism>
<gene>
    <name evidence="11" type="primary">fliL</name>
    <name evidence="11" type="ORF">GMD78_16170</name>
</gene>
<evidence type="ECO:0000313" key="12">
    <source>
        <dbReference type="Proteomes" id="UP000469125"/>
    </source>
</evidence>
<evidence type="ECO:0000256" key="6">
    <source>
        <dbReference type="ARBA" id="ARBA00022692"/>
    </source>
</evidence>
<dbReference type="Pfam" id="PF03748">
    <property type="entry name" value="FliL"/>
    <property type="match status" value="1"/>
</dbReference>
<keyword evidence="11" id="KW-0282">Flagellum</keyword>
<dbReference type="NCBIfam" id="NF005826">
    <property type="entry name" value="PRK07718.1"/>
    <property type="match status" value="1"/>
</dbReference>
<dbReference type="Proteomes" id="UP000469125">
    <property type="component" value="Unassembled WGS sequence"/>
</dbReference>
<evidence type="ECO:0000256" key="7">
    <source>
        <dbReference type="ARBA" id="ARBA00022779"/>
    </source>
</evidence>
<evidence type="ECO:0000256" key="2">
    <source>
        <dbReference type="ARBA" id="ARBA00004162"/>
    </source>
</evidence>
<dbReference type="AlphaFoldDB" id="A0A6N8FP48"/>
<keyword evidence="4 10" id="KW-1003">Cell membrane</keyword>
<feature type="transmembrane region" description="Helical" evidence="10">
    <location>
        <begin position="7"/>
        <end position="30"/>
    </location>
</feature>
<comment type="function">
    <text evidence="1 10">Controls the rotational direction of flagella during chemotaxis.</text>
</comment>
<evidence type="ECO:0000256" key="1">
    <source>
        <dbReference type="ARBA" id="ARBA00002254"/>
    </source>
</evidence>
<protein>
    <recommendedName>
        <fullName evidence="10">Flagellar protein FliL</fullName>
    </recommendedName>
</protein>
<evidence type="ECO:0000256" key="3">
    <source>
        <dbReference type="ARBA" id="ARBA00008281"/>
    </source>
</evidence>
<comment type="caution">
    <text evidence="11">The sequence shown here is derived from an EMBL/GenBank/DDBJ whole genome shotgun (WGS) entry which is preliminary data.</text>
</comment>
<keyword evidence="7 10" id="KW-0283">Flagellar rotation</keyword>
<dbReference type="RefSeq" id="WP_343042392.1">
    <property type="nucleotide sequence ID" value="NZ_WOCA01000015.1"/>
</dbReference>
<dbReference type="InterPro" id="IPR005503">
    <property type="entry name" value="FliL"/>
</dbReference>
<sequence>MSKIVKVMLTSLLIILLIGGITTAIVLYMVNDKNNDEEQTIDDIIEYSYTTPEITTDLNDGSFVRIQFQIVTDNKKAKEEIEKRDFQVKNILIKELAKLNEEDFKTGLPELESIVMNKLNEVMTEGTIADVYTVQKILQ</sequence>
<dbReference type="GO" id="GO:0009425">
    <property type="term" value="C:bacterial-type flagellum basal body"/>
    <property type="evidence" value="ECO:0007669"/>
    <property type="project" value="InterPro"/>
</dbReference>
<reference evidence="11 12" key="1">
    <citation type="submission" date="2019-11" db="EMBL/GenBank/DDBJ databases">
        <authorList>
            <person name="Li X."/>
        </authorList>
    </citation>
    <scope>NUCLEOTIDE SEQUENCE [LARGE SCALE GENOMIC DNA]</scope>
    <source>
        <strain evidence="11 12">L9</strain>
    </source>
</reference>
<evidence type="ECO:0000256" key="4">
    <source>
        <dbReference type="ARBA" id="ARBA00022475"/>
    </source>
</evidence>
<evidence type="ECO:0000256" key="10">
    <source>
        <dbReference type="RuleBase" id="RU364125"/>
    </source>
</evidence>
<evidence type="ECO:0000256" key="5">
    <source>
        <dbReference type="ARBA" id="ARBA00022500"/>
    </source>
</evidence>
<dbReference type="GO" id="GO:0006935">
    <property type="term" value="P:chemotaxis"/>
    <property type="evidence" value="ECO:0007669"/>
    <property type="project" value="UniProtKB-KW"/>
</dbReference>
<keyword evidence="8 10" id="KW-1133">Transmembrane helix</keyword>
<evidence type="ECO:0000256" key="9">
    <source>
        <dbReference type="ARBA" id="ARBA00023136"/>
    </source>
</evidence>